<organism evidence="1 2">
    <name type="scientific">Durusdinium trenchii</name>
    <dbReference type="NCBI Taxonomy" id="1381693"/>
    <lineage>
        <taxon>Eukaryota</taxon>
        <taxon>Sar</taxon>
        <taxon>Alveolata</taxon>
        <taxon>Dinophyceae</taxon>
        <taxon>Suessiales</taxon>
        <taxon>Symbiodiniaceae</taxon>
        <taxon>Durusdinium</taxon>
    </lineage>
</organism>
<dbReference type="EMBL" id="CAXAMN010007635">
    <property type="protein sequence ID" value="CAK9022217.1"/>
    <property type="molecule type" value="Genomic_DNA"/>
</dbReference>
<evidence type="ECO:0000313" key="1">
    <source>
        <dbReference type="EMBL" id="CAK9022217.1"/>
    </source>
</evidence>
<sequence length="395" mass="42153">MNISLSAVKLRGVLKHAERSVSWRPEGLAGRWLVIASSGECLLDYVQGACDAERELPVTQLCSLAVALQQFMETAVHEDGPATGRTTHAVVFDTCLLAIAAGHIFSVLAVVSLPQVANPEAPTVPSSAALRFKAAEIHVALSTGELGEEIKKLATHSAESRGEKVSDYTLSSCLTEEAAALRLPLEMASPMQEAFAGALRNGYDTLLAEAHAKLSDGDRQKVSRLCIFDARMEFLAFLSRDEDSMEKFDTRWKQMQLLQCAAKSLIQAGPGAAGAAGASSGAKGPEIVEKSTSLWAWQTVPRCLEVAVLCSFAFPVFVGAMVELNLAEGCFSMDPTSAGSLLHRVLPEEVEMHQRTATIGGVLDSLAKQLCGAMGLQYHSAKPRVVVEAKPNSSD</sequence>
<name>A0ABP0K6N6_9DINO</name>
<evidence type="ECO:0000313" key="2">
    <source>
        <dbReference type="Proteomes" id="UP001642484"/>
    </source>
</evidence>
<reference evidence="1 2" key="1">
    <citation type="submission" date="2024-02" db="EMBL/GenBank/DDBJ databases">
        <authorList>
            <person name="Chen Y."/>
            <person name="Shah S."/>
            <person name="Dougan E. K."/>
            <person name="Thang M."/>
            <person name="Chan C."/>
        </authorList>
    </citation>
    <scope>NUCLEOTIDE SEQUENCE [LARGE SCALE GENOMIC DNA]</scope>
</reference>
<protein>
    <submittedName>
        <fullName evidence="1">Uncharacterized protein</fullName>
    </submittedName>
</protein>
<comment type="caution">
    <text evidence="1">The sequence shown here is derived from an EMBL/GenBank/DDBJ whole genome shotgun (WGS) entry which is preliminary data.</text>
</comment>
<dbReference type="Proteomes" id="UP001642484">
    <property type="component" value="Unassembled WGS sequence"/>
</dbReference>
<proteinExistence type="predicted"/>
<keyword evidence="2" id="KW-1185">Reference proteome</keyword>
<accession>A0ABP0K6N6</accession>
<gene>
    <name evidence="1" type="ORF">CCMP2556_LOCUS14731</name>
</gene>